<dbReference type="InterPro" id="IPR037682">
    <property type="entry name" value="TonB_C"/>
</dbReference>
<comment type="caution">
    <text evidence="13">The sequence shown here is derived from an EMBL/GenBank/DDBJ whole genome shotgun (WGS) entry which is preliminary data.</text>
</comment>
<keyword evidence="9" id="KW-0472">Membrane</keyword>
<feature type="signal peptide" evidence="11">
    <location>
        <begin position="1"/>
        <end position="21"/>
    </location>
</feature>
<keyword evidence="5" id="KW-0997">Cell inner membrane</keyword>
<gene>
    <name evidence="13" type="ORF">ACFQ2O_11280</name>
</gene>
<keyword evidence="6" id="KW-0812">Transmembrane</keyword>
<keyword evidence="3" id="KW-0813">Transport</keyword>
<dbReference type="InterPro" id="IPR006260">
    <property type="entry name" value="TonB/TolA_C"/>
</dbReference>
<dbReference type="InterPro" id="IPR051045">
    <property type="entry name" value="TonB-dependent_transducer"/>
</dbReference>
<evidence type="ECO:0000256" key="5">
    <source>
        <dbReference type="ARBA" id="ARBA00022519"/>
    </source>
</evidence>
<comment type="similarity">
    <text evidence="2">Belongs to the TonB family.</text>
</comment>
<feature type="domain" description="TonB C-terminal" evidence="12">
    <location>
        <begin position="50"/>
        <end position="133"/>
    </location>
</feature>
<evidence type="ECO:0000256" key="7">
    <source>
        <dbReference type="ARBA" id="ARBA00022927"/>
    </source>
</evidence>
<organism evidence="13 14">
    <name type="scientific">Pontibacter rugosus</name>
    <dbReference type="NCBI Taxonomy" id="1745966"/>
    <lineage>
        <taxon>Bacteria</taxon>
        <taxon>Pseudomonadati</taxon>
        <taxon>Bacteroidota</taxon>
        <taxon>Cytophagia</taxon>
        <taxon>Cytophagales</taxon>
        <taxon>Hymenobacteraceae</taxon>
        <taxon>Pontibacter</taxon>
    </lineage>
</organism>
<dbReference type="SUPFAM" id="SSF74653">
    <property type="entry name" value="TolA/TonB C-terminal domain"/>
    <property type="match status" value="1"/>
</dbReference>
<name>A0ABW3SR33_9BACT</name>
<proteinExistence type="inferred from homology"/>
<evidence type="ECO:0000259" key="12">
    <source>
        <dbReference type="PROSITE" id="PS52015"/>
    </source>
</evidence>
<dbReference type="PANTHER" id="PTHR33446">
    <property type="entry name" value="PROTEIN TONB-RELATED"/>
    <property type="match status" value="1"/>
</dbReference>
<keyword evidence="4" id="KW-1003">Cell membrane</keyword>
<reference evidence="14" key="1">
    <citation type="journal article" date="2019" name="Int. J. Syst. Evol. Microbiol.">
        <title>The Global Catalogue of Microorganisms (GCM) 10K type strain sequencing project: providing services to taxonomists for standard genome sequencing and annotation.</title>
        <authorList>
            <consortium name="The Broad Institute Genomics Platform"/>
            <consortium name="The Broad Institute Genome Sequencing Center for Infectious Disease"/>
            <person name="Wu L."/>
            <person name="Ma J."/>
        </authorList>
    </citation>
    <scope>NUCLEOTIDE SEQUENCE [LARGE SCALE GENOMIC DNA]</scope>
    <source>
        <strain evidence="14">JCM 31319</strain>
    </source>
</reference>
<keyword evidence="14" id="KW-1185">Reference proteome</keyword>
<evidence type="ECO:0000313" key="14">
    <source>
        <dbReference type="Proteomes" id="UP001597094"/>
    </source>
</evidence>
<evidence type="ECO:0000313" key="13">
    <source>
        <dbReference type="EMBL" id="MFD1186790.1"/>
    </source>
</evidence>
<evidence type="ECO:0000256" key="10">
    <source>
        <dbReference type="SAM" id="MobiDB-lite"/>
    </source>
</evidence>
<evidence type="ECO:0000256" key="9">
    <source>
        <dbReference type="ARBA" id="ARBA00023136"/>
    </source>
</evidence>
<dbReference type="EMBL" id="JBHTLD010000093">
    <property type="protein sequence ID" value="MFD1186790.1"/>
    <property type="molecule type" value="Genomic_DNA"/>
</dbReference>
<dbReference type="RefSeq" id="WP_377527428.1">
    <property type="nucleotide sequence ID" value="NZ_JBHTLD010000093.1"/>
</dbReference>
<evidence type="ECO:0000256" key="3">
    <source>
        <dbReference type="ARBA" id="ARBA00022448"/>
    </source>
</evidence>
<evidence type="ECO:0000256" key="2">
    <source>
        <dbReference type="ARBA" id="ARBA00006555"/>
    </source>
</evidence>
<dbReference type="NCBIfam" id="TIGR01352">
    <property type="entry name" value="tonB_Cterm"/>
    <property type="match status" value="1"/>
</dbReference>
<evidence type="ECO:0000256" key="1">
    <source>
        <dbReference type="ARBA" id="ARBA00004383"/>
    </source>
</evidence>
<dbReference type="Gene3D" id="3.30.1150.10">
    <property type="match status" value="1"/>
</dbReference>
<sequence length="133" mass="14630">MKRKISFLFLLFAFATLTASAQTTGNKPEQEEAKVWTPEKTPPVAEHFEGGQDAMYKALYKELTYPPLAKRNRVQGECIVSFTINPDGSTTNFKVLRNAGAGTGEEALRAAKLLKFKAPGYAVDGSIPIMFKL</sequence>
<accession>A0ABW3SR33</accession>
<evidence type="ECO:0000256" key="4">
    <source>
        <dbReference type="ARBA" id="ARBA00022475"/>
    </source>
</evidence>
<keyword evidence="7" id="KW-0653">Protein transport</keyword>
<dbReference type="Proteomes" id="UP001597094">
    <property type="component" value="Unassembled WGS sequence"/>
</dbReference>
<comment type="subcellular location">
    <subcellularLocation>
        <location evidence="1">Cell inner membrane</location>
        <topology evidence="1">Single-pass membrane protein</topology>
        <orientation evidence="1">Periplasmic side</orientation>
    </subcellularLocation>
</comment>
<keyword evidence="8" id="KW-1133">Transmembrane helix</keyword>
<feature type="chain" id="PRO_5047462423" evidence="11">
    <location>
        <begin position="22"/>
        <end position="133"/>
    </location>
</feature>
<evidence type="ECO:0000256" key="6">
    <source>
        <dbReference type="ARBA" id="ARBA00022692"/>
    </source>
</evidence>
<dbReference type="PANTHER" id="PTHR33446:SF2">
    <property type="entry name" value="PROTEIN TONB"/>
    <property type="match status" value="1"/>
</dbReference>
<evidence type="ECO:0000256" key="11">
    <source>
        <dbReference type="SAM" id="SignalP"/>
    </source>
</evidence>
<protein>
    <submittedName>
        <fullName evidence="13">Energy transducer TonB</fullName>
    </submittedName>
</protein>
<dbReference type="Pfam" id="PF03544">
    <property type="entry name" value="TonB_C"/>
    <property type="match status" value="1"/>
</dbReference>
<keyword evidence="11" id="KW-0732">Signal</keyword>
<dbReference type="PROSITE" id="PS52015">
    <property type="entry name" value="TONB_CTD"/>
    <property type="match status" value="1"/>
</dbReference>
<evidence type="ECO:0000256" key="8">
    <source>
        <dbReference type="ARBA" id="ARBA00022989"/>
    </source>
</evidence>
<feature type="region of interest" description="Disordered" evidence="10">
    <location>
        <begin position="22"/>
        <end position="42"/>
    </location>
</feature>